<dbReference type="Pfam" id="PF23536">
    <property type="entry name" value="TraK_C"/>
    <property type="match status" value="1"/>
</dbReference>
<accession>A0AAW9VFS2</accession>
<dbReference type="Pfam" id="PF06586">
    <property type="entry name" value="TraK_N"/>
    <property type="match status" value="1"/>
</dbReference>
<dbReference type="InterPro" id="IPR014126">
    <property type="entry name" value="TraK_Ftype"/>
</dbReference>
<evidence type="ECO:0000313" key="4">
    <source>
        <dbReference type="EMBL" id="MTC36406.1"/>
    </source>
</evidence>
<name>A0AAW9VFS2_9GAMM</name>
<dbReference type="AlphaFoldDB" id="A0AAW9VFS2"/>
<dbReference type="EMBL" id="WLUB01000055">
    <property type="protein sequence ID" value="MTC36406.1"/>
    <property type="molecule type" value="Genomic_DNA"/>
</dbReference>
<dbReference type="InterPro" id="IPR010563">
    <property type="entry name" value="TraK_N"/>
</dbReference>
<evidence type="ECO:0000259" key="2">
    <source>
        <dbReference type="Pfam" id="PF06586"/>
    </source>
</evidence>
<evidence type="ECO:0000256" key="1">
    <source>
        <dbReference type="SAM" id="SignalP"/>
    </source>
</evidence>
<gene>
    <name evidence="4" type="primary">traK</name>
    <name evidence="4" type="ORF">GKR67_17660</name>
</gene>
<feature type="chain" id="PRO_5043623091" evidence="1">
    <location>
        <begin position="28"/>
        <end position="256"/>
    </location>
</feature>
<sequence length="256" mass="27444">MKKRKSKLSAIGLLLLSLSGFASLSFAEPVASLPVQIPVSPESQVRVSFSNTEPNMLVVPGDRIVGIDSAKGMFINEGSQGKTGIGNGGVVLMTAQTKPFTFYVRTAGGLTVAVVAVPQKRDGRILQLVSSVPAKRPSAKQWERSLPYPQMLIELHKSLLNGQLPQGFAKAPETVLPRLTLSAGYVISIESMWNGGELRVYKLAVRNTTGQVLPLTEHLFNAQGVRAVLISPYSEQLLPGATATVWLTVSNEVTHG</sequence>
<protein>
    <submittedName>
        <fullName evidence="4">Type-F conjugative transfer system secretin TraK</fullName>
    </submittedName>
</protein>
<dbReference type="InterPro" id="IPR055397">
    <property type="entry name" value="TraK_C"/>
</dbReference>
<feature type="domain" description="TraK C-terminal" evidence="3">
    <location>
        <begin position="140"/>
        <end position="245"/>
    </location>
</feature>
<dbReference type="Proteomes" id="UP000449944">
    <property type="component" value="Unassembled WGS sequence"/>
</dbReference>
<feature type="domain" description="TraK N-terminal" evidence="2">
    <location>
        <begin position="39"/>
        <end position="131"/>
    </location>
</feature>
<evidence type="ECO:0000313" key="5">
    <source>
        <dbReference type="Proteomes" id="UP000449944"/>
    </source>
</evidence>
<dbReference type="NCBIfam" id="TIGR02756">
    <property type="entry name" value="TraK_Ftype"/>
    <property type="match status" value="1"/>
</dbReference>
<evidence type="ECO:0000259" key="3">
    <source>
        <dbReference type="Pfam" id="PF23536"/>
    </source>
</evidence>
<keyword evidence="1" id="KW-0732">Signal</keyword>
<comment type="caution">
    <text evidence="4">The sequence shown here is derived from an EMBL/GenBank/DDBJ whole genome shotgun (WGS) entry which is preliminary data.</text>
</comment>
<reference evidence="4 5" key="1">
    <citation type="submission" date="2019-10" db="EMBL/GenBank/DDBJ databases">
        <title>Comparative genomic analysis of Providencia.</title>
        <authorList>
            <person name="Yuan C."/>
            <person name="Wei Y."/>
            <person name="Yin Z."/>
        </authorList>
    </citation>
    <scope>NUCLEOTIDE SEQUENCE [LARGE SCALE GENOMIC DNA]</scope>
    <source>
        <strain evidence="5">wls1934</strain>
    </source>
</reference>
<feature type="signal peptide" evidence="1">
    <location>
        <begin position="1"/>
        <end position="27"/>
    </location>
</feature>
<organism evidence="4 5">
    <name type="scientific">Providencia alcalifaciens</name>
    <dbReference type="NCBI Taxonomy" id="126385"/>
    <lineage>
        <taxon>Bacteria</taxon>
        <taxon>Pseudomonadati</taxon>
        <taxon>Pseudomonadota</taxon>
        <taxon>Gammaproteobacteria</taxon>
        <taxon>Enterobacterales</taxon>
        <taxon>Morganellaceae</taxon>
        <taxon>Providencia</taxon>
    </lineage>
</organism>
<proteinExistence type="predicted"/>